<dbReference type="Proteomes" id="UP000594263">
    <property type="component" value="Unplaced"/>
</dbReference>
<feature type="compositionally biased region" description="Low complexity" evidence="2">
    <location>
        <begin position="76"/>
        <end position="93"/>
    </location>
</feature>
<dbReference type="AlphaFoldDB" id="A0A7N0THB9"/>
<dbReference type="Gramene" id="Kaladp0037s0302.1.v1.1">
    <property type="protein sequence ID" value="Kaladp0037s0302.1.v1.1"/>
    <property type="gene ID" value="Kaladp0037s0302.v1.1"/>
</dbReference>
<dbReference type="PROSITE" id="PS50206">
    <property type="entry name" value="RHODANESE_3"/>
    <property type="match status" value="1"/>
</dbReference>
<dbReference type="Pfam" id="PF00581">
    <property type="entry name" value="Rhodanese"/>
    <property type="match status" value="1"/>
</dbReference>
<reference evidence="5" key="1">
    <citation type="submission" date="2021-01" db="UniProtKB">
        <authorList>
            <consortium name="EnsemblPlants"/>
        </authorList>
    </citation>
    <scope>IDENTIFICATION</scope>
</reference>
<evidence type="ECO:0000256" key="2">
    <source>
        <dbReference type="SAM" id="MobiDB-lite"/>
    </source>
</evidence>
<evidence type="ECO:0000313" key="6">
    <source>
        <dbReference type="Proteomes" id="UP000594263"/>
    </source>
</evidence>
<dbReference type="Gene3D" id="3.40.250.10">
    <property type="entry name" value="Rhodanese-like domain"/>
    <property type="match status" value="1"/>
</dbReference>
<accession>A0A7N0THB9</accession>
<sequence length="320" mass="36157">MLRRGVAAAAGATASARHHHHHHHHHLVCCSTLPCAFVVKFSPSTSPLPAAFASSELRPIIIAPRTRHMPPTRCYSSNGADESEGSGSSSTRASSRELYIQHLLVKQEDTSLILQLQQRIASGEDFDELVHEYSICPSKGDFGILGWLTKDQLDPEFAEVAFKAPLERVFRCKTRLGWHLVRVLGERDAPIKAIDPAELHQKMQDPHFFEEAQLIDVREPDEVSRASLPGFQVFPLRQFGTWGPDITTKLDLSKDTYVLCHHGSRSLQVAKWLQLQCRTRASRAYTTLLEGSMRMPKMWTHQFPHTEFHGQSSFSKHFHL</sequence>
<dbReference type="OMA" id="RGRYTHI"/>
<keyword evidence="1" id="KW-0697">Rotamase</keyword>
<feature type="domain" description="PpiC" evidence="3">
    <location>
        <begin position="95"/>
        <end position="185"/>
    </location>
</feature>
<keyword evidence="1" id="KW-0413">Isomerase</keyword>
<keyword evidence="6" id="KW-1185">Reference proteome</keyword>
<dbReference type="InterPro" id="IPR046357">
    <property type="entry name" value="PPIase_dom_sf"/>
</dbReference>
<evidence type="ECO:0000259" key="3">
    <source>
        <dbReference type="PROSITE" id="PS50198"/>
    </source>
</evidence>
<dbReference type="PANTHER" id="PTHR43629">
    <property type="entry name" value="PEPTIDYL-PROLYL CIS-TRANS ISOMERASE"/>
    <property type="match status" value="1"/>
</dbReference>
<evidence type="ECO:0008006" key="7">
    <source>
        <dbReference type="Google" id="ProtNLM"/>
    </source>
</evidence>
<feature type="region of interest" description="Disordered" evidence="2">
    <location>
        <begin position="68"/>
        <end position="93"/>
    </location>
</feature>
<dbReference type="SUPFAM" id="SSF54534">
    <property type="entry name" value="FKBP-like"/>
    <property type="match status" value="1"/>
</dbReference>
<dbReference type="SMART" id="SM00450">
    <property type="entry name" value="RHOD"/>
    <property type="match status" value="1"/>
</dbReference>
<evidence type="ECO:0000313" key="5">
    <source>
        <dbReference type="EnsemblPlants" id="Kaladp0037s0302.1.v1.1"/>
    </source>
</evidence>
<dbReference type="InterPro" id="IPR001763">
    <property type="entry name" value="Rhodanese-like_dom"/>
</dbReference>
<evidence type="ECO:0000259" key="4">
    <source>
        <dbReference type="PROSITE" id="PS50206"/>
    </source>
</evidence>
<evidence type="ECO:0000256" key="1">
    <source>
        <dbReference type="PROSITE-ProRule" id="PRU00278"/>
    </source>
</evidence>
<dbReference type="InterPro" id="IPR052204">
    <property type="entry name" value="PpiC/parvulin_rotamase"/>
</dbReference>
<dbReference type="SUPFAM" id="SSF52821">
    <property type="entry name" value="Rhodanese/Cell cycle control phosphatase"/>
    <property type="match status" value="1"/>
</dbReference>
<dbReference type="GO" id="GO:0003755">
    <property type="term" value="F:peptidyl-prolyl cis-trans isomerase activity"/>
    <property type="evidence" value="ECO:0007669"/>
    <property type="project" value="UniProtKB-KW"/>
</dbReference>
<name>A0A7N0THB9_KALFE</name>
<feature type="domain" description="Rhodanese" evidence="4">
    <location>
        <begin position="208"/>
        <end position="308"/>
    </location>
</feature>
<organism evidence="5 6">
    <name type="scientific">Kalanchoe fedtschenkoi</name>
    <name type="common">Lavender scallops</name>
    <name type="synonym">South American air plant</name>
    <dbReference type="NCBI Taxonomy" id="63787"/>
    <lineage>
        <taxon>Eukaryota</taxon>
        <taxon>Viridiplantae</taxon>
        <taxon>Streptophyta</taxon>
        <taxon>Embryophyta</taxon>
        <taxon>Tracheophyta</taxon>
        <taxon>Spermatophyta</taxon>
        <taxon>Magnoliopsida</taxon>
        <taxon>eudicotyledons</taxon>
        <taxon>Gunneridae</taxon>
        <taxon>Pentapetalae</taxon>
        <taxon>Saxifragales</taxon>
        <taxon>Crassulaceae</taxon>
        <taxon>Kalanchoe</taxon>
    </lineage>
</organism>
<dbReference type="PROSITE" id="PS50198">
    <property type="entry name" value="PPIC_PPIASE_2"/>
    <property type="match status" value="1"/>
</dbReference>
<dbReference type="EnsemblPlants" id="Kaladp0037s0302.1.v1.1">
    <property type="protein sequence ID" value="Kaladp0037s0302.1.v1.1"/>
    <property type="gene ID" value="Kaladp0037s0302.v1.1"/>
</dbReference>
<protein>
    <recommendedName>
        <fullName evidence="7">Peptidylprolyl isomerase</fullName>
    </recommendedName>
</protein>
<dbReference type="Pfam" id="PF00639">
    <property type="entry name" value="Rotamase"/>
    <property type="match status" value="1"/>
</dbReference>
<dbReference type="InterPro" id="IPR000297">
    <property type="entry name" value="PPIase_PpiC"/>
</dbReference>
<proteinExistence type="predicted"/>
<dbReference type="PANTHER" id="PTHR43629:SF2">
    <property type="entry name" value="RHODANESE-LIKE_PPIC DOMAIN-CONTAINING PROTEIN 12, CHLOROPLASTIC"/>
    <property type="match status" value="1"/>
</dbReference>
<dbReference type="InterPro" id="IPR036873">
    <property type="entry name" value="Rhodanese-like_dom_sf"/>
</dbReference>
<dbReference type="Gene3D" id="3.10.50.40">
    <property type="match status" value="1"/>
</dbReference>